<dbReference type="PANTHER" id="PTHR46797">
    <property type="entry name" value="HTH-TYPE TRANSCRIPTIONAL REGULATOR"/>
    <property type="match status" value="1"/>
</dbReference>
<protein>
    <submittedName>
        <fullName evidence="3">Helix-turn-helix transcriptional regulator</fullName>
    </submittedName>
</protein>
<proteinExistence type="predicted"/>
<dbReference type="PANTHER" id="PTHR46797:SF1">
    <property type="entry name" value="METHYLPHOSPHONATE SYNTHASE"/>
    <property type="match status" value="1"/>
</dbReference>
<dbReference type="GO" id="GO:0003700">
    <property type="term" value="F:DNA-binding transcription factor activity"/>
    <property type="evidence" value="ECO:0007669"/>
    <property type="project" value="TreeGrafter"/>
</dbReference>
<organism evidence="3 4">
    <name type="scientific">Roseiconus nitratireducens</name>
    <dbReference type="NCBI Taxonomy" id="2605748"/>
    <lineage>
        <taxon>Bacteria</taxon>
        <taxon>Pseudomonadati</taxon>
        <taxon>Planctomycetota</taxon>
        <taxon>Planctomycetia</taxon>
        <taxon>Pirellulales</taxon>
        <taxon>Pirellulaceae</taxon>
        <taxon>Roseiconus</taxon>
    </lineage>
</organism>
<name>A0A5M6CTQ0_9BACT</name>
<accession>A0A5M6CTQ0</accession>
<comment type="caution">
    <text evidence="3">The sequence shown here is derived from an EMBL/GenBank/DDBJ whole genome shotgun (WGS) entry which is preliminary data.</text>
</comment>
<dbReference type="InterPro" id="IPR001387">
    <property type="entry name" value="Cro/C1-type_HTH"/>
</dbReference>
<dbReference type="Gene3D" id="1.10.260.40">
    <property type="entry name" value="lambda repressor-like DNA-binding domains"/>
    <property type="match status" value="1"/>
</dbReference>
<dbReference type="EMBL" id="VWOX01000029">
    <property type="protein sequence ID" value="KAA5538591.1"/>
    <property type="molecule type" value="Genomic_DNA"/>
</dbReference>
<sequence length="150" mass="16559">MKGCVANCPNKEHDVSSVGDRIRERRLELGWTQDHLCTKTGLSKSFLSELEGGKRSVSASNLLSIASALGVSLDYLMTGKASEEAPVQVPIPASLAKFAADEGLSFRQTLMLLDMQKQIVAHRSAQKKDGLESVDWRKFYEGVKEFLENE</sequence>
<gene>
    <name evidence="3" type="ORF">FYK55_27275</name>
</gene>
<dbReference type="Proteomes" id="UP000324479">
    <property type="component" value="Unassembled WGS sequence"/>
</dbReference>
<dbReference type="CDD" id="cd00093">
    <property type="entry name" value="HTH_XRE"/>
    <property type="match status" value="1"/>
</dbReference>
<keyword evidence="1" id="KW-0238">DNA-binding</keyword>
<evidence type="ECO:0000256" key="1">
    <source>
        <dbReference type="ARBA" id="ARBA00023125"/>
    </source>
</evidence>
<dbReference type="AlphaFoldDB" id="A0A5M6CTQ0"/>
<dbReference type="InterPro" id="IPR010982">
    <property type="entry name" value="Lambda_DNA-bd_dom_sf"/>
</dbReference>
<dbReference type="SUPFAM" id="SSF47413">
    <property type="entry name" value="lambda repressor-like DNA-binding domains"/>
    <property type="match status" value="1"/>
</dbReference>
<dbReference type="InterPro" id="IPR050807">
    <property type="entry name" value="TransReg_Diox_bact_type"/>
</dbReference>
<evidence type="ECO:0000313" key="3">
    <source>
        <dbReference type="EMBL" id="KAA5538591.1"/>
    </source>
</evidence>
<reference evidence="3 4" key="1">
    <citation type="submission" date="2019-08" db="EMBL/GenBank/DDBJ databases">
        <authorList>
            <person name="Dhanesh K."/>
            <person name="Kumar G."/>
            <person name="Sasikala C."/>
            <person name="Venkata Ramana C."/>
        </authorList>
    </citation>
    <scope>NUCLEOTIDE SEQUENCE [LARGE SCALE GENOMIC DNA]</scope>
    <source>
        <strain evidence="3 4">JC645</strain>
    </source>
</reference>
<evidence type="ECO:0000259" key="2">
    <source>
        <dbReference type="PROSITE" id="PS50943"/>
    </source>
</evidence>
<dbReference type="GO" id="GO:0005829">
    <property type="term" value="C:cytosol"/>
    <property type="evidence" value="ECO:0007669"/>
    <property type="project" value="TreeGrafter"/>
</dbReference>
<dbReference type="SMART" id="SM00530">
    <property type="entry name" value="HTH_XRE"/>
    <property type="match status" value="1"/>
</dbReference>
<dbReference type="GO" id="GO:0003677">
    <property type="term" value="F:DNA binding"/>
    <property type="evidence" value="ECO:0007669"/>
    <property type="project" value="UniProtKB-KW"/>
</dbReference>
<dbReference type="PROSITE" id="PS50943">
    <property type="entry name" value="HTH_CROC1"/>
    <property type="match status" value="1"/>
</dbReference>
<feature type="domain" description="HTH cro/C1-type" evidence="2">
    <location>
        <begin position="22"/>
        <end position="76"/>
    </location>
</feature>
<keyword evidence="4" id="KW-1185">Reference proteome</keyword>
<evidence type="ECO:0000313" key="4">
    <source>
        <dbReference type="Proteomes" id="UP000324479"/>
    </source>
</evidence>
<dbReference type="Pfam" id="PF01381">
    <property type="entry name" value="HTH_3"/>
    <property type="match status" value="1"/>
</dbReference>